<feature type="compositionally biased region" description="Basic and acidic residues" evidence="1">
    <location>
        <begin position="33"/>
        <end position="43"/>
    </location>
</feature>
<accession>A0AAD5D5N7</accession>
<dbReference type="EMBL" id="JAMZMK010005258">
    <property type="protein sequence ID" value="KAI7753824.1"/>
    <property type="molecule type" value="Genomic_DNA"/>
</dbReference>
<feature type="region of interest" description="Disordered" evidence="1">
    <location>
        <begin position="33"/>
        <end position="81"/>
    </location>
</feature>
<reference evidence="3" key="1">
    <citation type="submission" date="2022-06" db="EMBL/GenBank/DDBJ databases">
        <title>Uncovering the hologenomic basis of an extraordinary plant invasion.</title>
        <authorList>
            <person name="Bieker V.C."/>
            <person name="Martin M.D."/>
            <person name="Gilbert T."/>
            <person name="Hodgins K."/>
            <person name="Battlay P."/>
            <person name="Petersen B."/>
            <person name="Wilson J."/>
        </authorList>
    </citation>
    <scope>NUCLEOTIDE SEQUENCE</scope>
    <source>
        <strain evidence="3">AA19_3_7</strain>
        <tissue evidence="3">Leaf</tissue>
    </source>
</reference>
<feature type="chain" id="PRO_5041928405" description="Transmembrane protein" evidence="2">
    <location>
        <begin position="24"/>
        <end position="81"/>
    </location>
</feature>
<feature type="compositionally biased region" description="Basic residues" evidence="1">
    <location>
        <begin position="59"/>
        <end position="81"/>
    </location>
</feature>
<keyword evidence="4" id="KW-1185">Reference proteome</keyword>
<evidence type="ECO:0000313" key="4">
    <source>
        <dbReference type="Proteomes" id="UP001206925"/>
    </source>
</evidence>
<feature type="signal peptide" evidence="2">
    <location>
        <begin position="1"/>
        <end position="23"/>
    </location>
</feature>
<protein>
    <recommendedName>
        <fullName evidence="5">Transmembrane protein</fullName>
    </recommendedName>
</protein>
<evidence type="ECO:0008006" key="5">
    <source>
        <dbReference type="Google" id="ProtNLM"/>
    </source>
</evidence>
<comment type="caution">
    <text evidence="3">The sequence shown here is derived from an EMBL/GenBank/DDBJ whole genome shotgun (WGS) entry which is preliminary data.</text>
</comment>
<dbReference type="AlphaFoldDB" id="A0AAD5D5N7"/>
<evidence type="ECO:0000313" key="3">
    <source>
        <dbReference type="EMBL" id="KAI7753824.1"/>
    </source>
</evidence>
<proteinExistence type="predicted"/>
<keyword evidence="2" id="KW-0732">Signal</keyword>
<dbReference type="Proteomes" id="UP001206925">
    <property type="component" value="Unassembled WGS sequence"/>
</dbReference>
<evidence type="ECO:0000256" key="1">
    <source>
        <dbReference type="SAM" id="MobiDB-lite"/>
    </source>
</evidence>
<organism evidence="3 4">
    <name type="scientific">Ambrosia artemisiifolia</name>
    <name type="common">Common ragweed</name>
    <dbReference type="NCBI Taxonomy" id="4212"/>
    <lineage>
        <taxon>Eukaryota</taxon>
        <taxon>Viridiplantae</taxon>
        <taxon>Streptophyta</taxon>
        <taxon>Embryophyta</taxon>
        <taxon>Tracheophyta</taxon>
        <taxon>Spermatophyta</taxon>
        <taxon>Magnoliopsida</taxon>
        <taxon>eudicotyledons</taxon>
        <taxon>Gunneridae</taxon>
        <taxon>Pentapetalae</taxon>
        <taxon>asterids</taxon>
        <taxon>campanulids</taxon>
        <taxon>Asterales</taxon>
        <taxon>Asteraceae</taxon>
        <taxon>Asteroideae</taxon>
        <taxon>Heliantheae alliance</taxon>
        <taxon>Heliantheae</taxon>
        <taxon>Ambrosia</taxon>
    </lineage>
</organism>
<gene>
    <name evidence="3" type="ORF">M8C21_031978</name>
</gene>
<evidence type="ECO:0000256" key="2">
    <source>
        <dbReference type="SAM" id="SignalP"/>
    </source>
</evidence>
<sequence length="81" mass="9248">MDLKNCLTTVCILFLLLAVPCFSKERPNSEVYDIDYRGPETHSHRPPPNKTGSGFPHSNLKKHPRFKRQATRNATKKGRKA</sequence>
<name>A0AAD5D5N7_AMBAR</name>